<dbReference type="Pfam" id="PF01535">
    <property type="entry name" value="PPR"/>
    <property type="match status" value="4"/>
</dbReference>
<dbReference type="Proteomes" id="UP001161247">
    <property type="component" value="Chromosome 3"/>
</dbReference>
<name>A0AAV1CT27_OLDCO</name>
<protein>
    <submittedName>
        <fullName evidence="3">OLC1v1035485C1</fullName>
    </submittedName>
</protein>
<dbReference type="InterPro" id="IPR046960">
    <property type="entry name" value="PPR_At4g14850-like_plant"/>
</dbReference>
<sequence>MICRAISAAPQRDRNFFLALLQNAINLSQLNQIHAQIILTGHSTDLATLTKLTHKLFDVKAVSQAKLLFASLANQISPDKFLYNELIRGFSQNGSPLDSIAVYSHLRRKTDMQPDKFTYSFVVPAVASSGFQKVGILLHGHVLVSGCGSDVFVGSALVDMYMSFSRTRDAFKVFEKTPERDGVLWNTMVSGMVKNFFFHEAVCIFHDMVVEGVKFDSTTLAMVLTAVAELKELRAGMMIHCLAMKVGFHLDNYVLTGLISFYSKCGDVSSARWLFGLIRNPDLVSYNAMISAFSCNEGTKSAVELFKELLNMGKKVNSSTIVGLIPVSRPFGHLNLAKLIHGFCIKSSDVLNSSVSTALVTVYNRLSEIESVSISLCIIH</sequence>
<dbReference type="GO" id="GO:0003723">
    <property type="term" value="F:RNA binding"/>
    <property type="evidence" value="ECO:0007669"/>
    <property type="project" value="InterPro"/>
</dbReference>
<dbReference type="FunFam" id="1.25.40.10:FF:000364">
    <property type="entry name" value="Pentatricopeptide repeat (PPR-like) superfamily protein"/>
    <property type="match status" value="1"/>
</dbReference>
<dbReference type="PANTHER" id="PTHR47926:SF347">
    <property type="entry name" value="PENTATRICOPEPTIDE REPEAT-CONTAINING PROTEIN"/>
    <property type="match status" value="1"/>
</dbReference>
<proteinExistence type="predicted"/>
<dbReference type="Gene3D" id="1.25.40.10">
    <property type="entry name" value="Tetratricopeptide repeat domain"/>
    <property type="match status" value="2"/>
</dbReference>
<accession>A0AAV1CT27</accession>
<dbReference type="NCBIfam" id="TIGR00756">
    <property type="entry name" value="PPR"/>
    <property type="match status" value="1"/>
</dbReference>
<dbReference type="InterPro" id="IPR002885">
    <property type="entry name" value="PPR_rpt"/>
</dbReference>
<dbReference type="EMBL" id="OX459120">
    <property type="protein sequence ID" value="CAI9098779.1"/>
    <property type="molecule type" value="Genomic_DNA"/>
</dbReference>
<evidence type="ECO:0000313" key="3">
    <source>
        <dbReference type="EMBL" id="CAI9098779.1"/>
    </source>
</evidence>
<dbReference type="GO" id="GO:0009451">
    <property type="term" value="P:RNA modification"/>
    <property type="evidence" value="ECO:0007669"/>
    <property type="project" value="InterPro"/>
</dbReference>
<dbReference type="InterPro" id="IPR011990">
    <property type="entry name" value="TPR-like_helical_dom_sf"/>
</dbReference>
<organism evidence="3 4">
    <name type="scientific">Oldenlandia corymbosa var. corymbosa</name>
    <dbReference type="NCBI Taxonomy" id="529605"/>
    <lineage>
        <taxon>Eukaryota</taxon>
        <taxon>Viridiplantae</taxon>
        <taxon>Streptophyta</taxon>
        <taxon>Embryophyta</taxon>
        <taxon>Tracheophyta</taxon>
        <taxon>Spermatophyta</taxon>
        <taxon>Magnoliopsida</taxon>
        <taxon>eudicotyledons</taxon>
        <taxon>Gunneridae</taxon>
        <taxon>Pentapetalae</taxon>
        <taxon>asterids</taxon>
        <taxon>lamiids</taxon>
        <taxon>Gentianales</taxon>
        <taxon>Rubiaceae</taxon>
        <taxon>Rubioideae</taxon>
        <taxon>Spermacoceae</taxon>
        <taxon>Hedyotis-Oldenlandia complex</taxon>
        <taxon>Oldenlandia</taxon>
    </lineage>
</organism>
<evidence type="ECO:0000256" key="2">
    <source>
        <dbReference type="PROSITE-ProRule" id="PRU00708"/>
    </source>
</evidence>
<feature type="repeat" description="PPR" evidence="2">
    <location>
        <begin position="181"/>
        <end position="215"/>
    </location>
</feature>
<reference evidence="3" key="1">
    <citation type="submission" date="2023-03" db="EMBL/GenBank/DDBJ databases">
        <authorList>
            <person name="Julca I."/>
        </authorList>
    </citation>
    <scope>NUCLEOTIDE SEQUENCE</scope>
</reference>
<keyword evidence="1" id="KW-0677">Repeat</keyword>
<dbReference type="PANTHER" id="PTHR47926">
    <property type="entry name" value="PENTATRICOPEPTIDE REPEAT-CONTAINING PROTEIN"/>
    <property type="match status" value="1"/>
</dbReference>
<dbReference type="FunFam" id="1.25.40.10:FF:000344">
    <property type="entry name" value="Pentatricopeptide repeat-containing protein"/>
    <property type="match status" value="1"/>
</dbReference>
<keyword evidence="4" id="KW-1185">Reference proteome</keyword>
<dbReference type="AlphaFoldDB" id="A0AAV1CT27"/>
<feature type="repeat" description="PPR" evidence="2">
    <location>
        <begin position="282"/>
        <end position="316"/>
    </location>
</feature>
<evidence type="ECO:0000313" key="4">
    <source>
        <dbReference type="Proteomes" id="UP001161247"/>
    </source>
</evidence>
<dbReference type="PROSITE" id="PS51375">
    <property type="entry name" value="PPR"/>
    <property type="match status" value="2"/>
</dbReference>
<gene>
    <name evidence="3" type="ORF">OLC1_LOCUS8914</name>
</gene>
<evidence type="ECO:0000256" key="1">
    <source>
        <dbReference type="ARBA" id="ARBA00022737"/>
    </source>
</evidence>